<dbReference type="AlphaFoldDB" id="A0A7J4XD83"/>
<evidence type="ECO:0000256" key="6">
    <source>
        <dbReference type="SAM" id="SignalP"/>
    </source>
</evidence>
<evidence type="ECO:0000256" key="1">
    <source>
        <dbReference type="ARBA" id="ARBA00004442"/>
    </source>
</evidence>
<dbReference type="Gene3D" id="1.25.40.390">
    <property type="match status" value="1"/>
</dbReference>
<comment type="similarity">
    <text evidence="2">Belongs to the SusD family.</text>
</comment>
<evidence type="ECO:0000259" key="8">
    <source>
        <dbReference type="Pfam" id="PF14322"/>
    </source>
</evidence>
<accession>A0A7J4XD83</accession>
<feature type="domain" description="SusD-like N-terminal" evidence="8">
    <location>
        <begin position="98"/>
        <end position="203"/>
    </location>
</feature>
<dbReference type="Proteomes" id="UP000422221">
    <property type="component" value="Unassembled WGS sequence"/>
</dbReference>
<protein>
    <submittedName>
        <fullName evidence="9">RagB/SusD family nutrient uptake outer membrane protein</fullName>
    </submittedName>
</protein>
<dbReference type="InterPro" id="IPR011990">
    <property type="entry name" value="TPR-like_helical_dom_sf"/>
</dbReference>
<sequence>MKMKRVKYIYVAMLLLGTTSCADMLDRFPLDSLAPETYYNNEMELKSATNNFYGMFPGASSGYGESDDIVCVFTLPEAIIGSRTIPTTGGGWDWGYLRNINFYLEHSQRCSNTTVREQYDGIARFFRAYFYFEKVKRFGDVPWYDKAMASNDEDLMKPRDTREFVMGKIIEDIDYAIKHISDAAELYRVTKWTAMALKSRICLFEGTFRKYHGIAGYETYLDKCISVSEDFITNSPYSIYKDGEKPYRDLFSSMDAISQEVILARDYDKGKAVMHEANYNTMGPTYGRPGMNKKVVNSYLMTDGSRFTDKEGYQTMQYYDEMQNRDPRLTQTVVGPGYTRINSTTVESPNFSSSTTGYQIIKWVTDASGDGYMGSSNDYILFRAAEVYLNFAEAKAERGTLTQSDLDISIKKIRDRVGMPNIDMAEANANPDPYLSNIETGYANVTGVNKGVILEIRRERTVELILEGFRYYDVMRWKEGKIFEQPYLGMYFPGLEHGEGDNRFGVFDMNDGTLRDKDKVDICIYTGKKPTGTLVKNIRKFYKLGDEFRFTDGLKGNIIVHDVKDEPRVWREDRDYLYPIPVQERVLTNGNITQNPNWEDGLDF</sequence>
<evidence type="ECO:0000256" key="3">
    <source>
        <dbReference type="ARBA" id="ARBA00022729"/>
    </source>
</evidence>
<keyword evidence="5" id="KW-0998">Cell outer membrane</keyword>
<evidence type="ECO:0000256" key="2">
    <source>
        <dbReference type="ARBA" id="ARBA00006275"/>
    </source>
</evidence>
<evidence type="ECO:0000313" key="9">
    <source>
        <dbReference type="EMBL" id="KAA3758050.1"/>
    </source>
</evidence>
<comment type="caution">
    <text evidence="9">The sequence shown here is derived from an EMBL/GenBank/DDBJ whole genome shotgun (WGS) entry which is preliminary data.</text>
</comment>
<dbReference type="Pfam" id="PF14322">
    <property type="entry name" value="SusD-like_3"/>
    <property type="match status" value="1"/>
</dbReference>
<dbReference type="Pfam" id="PF07980">
    <property type="entry name" value="SusD_RagB"/>
    <property type="match status" value="1"/>
</dbReference>
<dbReference type="GO" id="GO:0009279">
    <property type="term" value="C:cell outer membrane"/>
    <property type="evidence" value="ECO:0007669"/>
    <property type="project" value="UniProtKB-SubCell"/>
</dbReference>
<evidence type="ECO:0000256" key="4">
    <source>
        <dbReference type="ARBA" id="ARBA00023136"/>
    </source>
</evidence>
<comment type="subcellular location">
    <subcellularLocation>
        <location evidence="1">Cell outer membrane</location>
    </subcellularLocation>
</comment>
<dbReference type="InterPro" id="IPR033985">
    <property type="entry name" value="SusD-like_N"/>
</dbReference>
<dbReference type="RefSeq" id="WP_005929473.1">
    <property type="nucleotide sequence ID" value="NZ_CABKSE010000002.1"/>
</dbReference>
<evidence type="ECO:0000259" key="7">
    <source>
        <dbReference type="Pfam" id="PF07980"/>
    </source>
</evidence>
<name>A0A7J4XD83_9BACE</name>
<reference evidence="9 10" key="1">
    <citation type="journal article" date="2019" name="Nat. Med.">
        <title>A library of human gut bacterial isolates paired with longitudinal multiomics data enables mechanistic microbiome research.</title>
        <authorList>
            <person name="Poyet M."/>
            <person name="Groussin M."/>
            <person name="Gibbons S.M."/>
            <person name="Avila-Pacheco J."/>
            <person name="Jiang X."/>
            <person name="Kearney S.M."/>
            <person name="Perrotta A.R."/>
            <person name="Berdy B."/>
            <person name="Zhao S."/>
            <person name="Lieberman T.D."/>
            <person name="Swanson P.K."/>
            <person name="Smith M."/>
            <person name="Roesemann S."/>
            <person name="Alexander J.E."/>
            <person name="Rich S.A."/>
            <person name="Livny J."/>
            <person name="Vlamakis H."/>
            <person name="Clish C."/>
            <person name="Bullock K."/>
            <person name="Deik A."/>
            <person name="Scott J."/>
            <person name="Pierce K.A."/>
            <person name="Xavier R.J."/>
            <person name="Alm E.J."/>
        </authorList>
    </citation>
    <scope>NUCLEOTIDE SEQUENCE [LARGE SCALE GENOMIC DNA]</scope>
    <source>
        <strain evidence="9 10">BIOML-A10</strain>
    </source>
</reference>
<proteinExistence type="inferred from homology"/>
<gene>
    <name evidence="9" type="ORF">F3F73_21300</name>
</gene>
<dbReference type="SUPFAM" id="SSF48452">
    <property type="entry name" value="TPR-like"/>
    <property type="match status" value="1"/>
</dbReference>
<keyword evidence="3 6" id="KW-0732">Signal</keyword>
<feature type="chain" id="PRO_5029509863" evidence="6">
    <location>
        <begin position="23"/>
        <end position="604"/>
    </location>
</feature>
<keyword evidence="4" id="KW-0472">Membrane</keyword>
<dbReference type="PROSITE" id="PS51257">
    <property type="entry name" value="PROKAR_LIPOPROTEIN"/>
    <property type="match status" value="1"/>
</dbReference>
<dbReference type="EMBL" id="VWMK01000029">
    <property type="protein sequence ID" value="KAA3758050.1"/>
    <property type="molecule type" value="Genomic_DNA"/>
</dbReference>
<feature type="domain" description="RagB/SusD" evidence="7">
    <location>
        <begin position="260"/>
        <end position="598"/>
    </location>
</feature>
<feature type="signal peptide" evidence="6">
    <location>
        <begin position="1"/>
        <end position="22"/>
    </location>
</feature>
<dbReference type="InterPro" id="IPR012944">
    <property type="entry name" value="SusD_RagB_dom"/>
</dbReference>
<organism evidence="9 10">
    <name type="scientific">Bacteroides salyersiae</name>
    <dbReference type="NCBI Taxonomy" id="291644"/>
    <lineage>
        <taxon>Bacteria</taxon>
        <taxon>Pseudomonadati</taxon>
        <taxon>Bacteroidota</taxon>
        <taxon>Bacteroidia</taxon>
        <taxon>Bacteroidales</taxon>
        <taxon>Bacteroidaceae</taxon>
        <taxon>Bacteroides</taxon>
    </lineage>
</organism>
<evidence type="ECO:0000313" key="10">
    <source>
        <dbReference type="Proteomes" id="UP000422221"/>
    </source>
</evidence>
<evidence type="ECO:0000256" key="5">
    <source>
        <dbReference type="ARBA" id="ARBA00023237"/>
    </source>
</evidence>